<comment type="caution">
    <text evidence="1">The sequence shown here is derived from an EMBL/GenBank/DDBJ whole genome shotgun (WGS) entry which is preliminary data.</text>
</comment>
<dbReference type="InterPro" id="IPR011250">
    <property type="entry name" value="OMP/PagP_B-barrel"/>
</dbReference>
<name>A0ABS3CDE8_9BACT</name>
<dbReference type="Proteomes" id="UP000664480">
    <property type="component" value="Unassembled WGS sequence"/>
</dbReference>
<protein>
    <recommendedName>
        <fullName evidence="3">Outer membrane protein beta-barrel domain-containing protein</fullName>
    </recommendedName>
</protein>
<organism evidence="1 2">
    <name type="scientific">Algoriphagus pacificus</name>
    <dbReference type="NCBI Taxonomy" id="2811234"/>
    <lineage>
        <taxon>Bacteria</taxon>
        <taxon>Pseudomonadati</taxon>
        <taxon>Bacteroidota</taxon>
        <taxon>Cytophagia</taxon>
        <taxon>Cytophagales</taxon>
        <taxon>Cyclobacteriaceae</taxon>
        <taxon>Algoriphagus</taxon>
    </lineage>
</organism>
<reference evidence="1 2" key="1">
    <citation type="submission" date="2021-03" db="EMBL/GenBank/DDBJ databases">
        <title>novel species isolated from a fishpond in China.</title>
        <authorList>
            <person name="Lu H."/>
            <person name="Cai Z."/>
        </authorList>
    </citation>
    <scope>NUCLEOTIDE SEQUENCE [LARGE SCALE GENOMIC DNA]</scope>
    <source>
        <strain evidence="1 2">YJ13C</strain>
    </source>
</reference>
<dbReference type="EMBL" id="JAFKCU010000001">
    <property type="protein sequence ID" value="MBN7814830.1"/>
    <property type="molecule type" value="Genomic_DNA"/>
</dbReference>
<dbReference type="RefSeq" id="WP_206585453.1">
    <property type="nucleotide sequence ID" value="NZ_JAFKCU010000001.1"/>
</dbReference>
<gene>
    <name evidence="1" type="ORF">J0A69_05285</name>
</gene>
<proteinExistence type="predicted"/>
<dbReference type="SUPFAM" id="SSF56925">
    <property type="entry name" value="OMPA-like"/>
    <property type="match status" value="1"/>
</dbReference>
<evidence type="ECO:0008006" key="3">
    <source>
        <dbReference type="Google" id="ProtNLM"/>
    </source>
</evidence>
<keyword evidence="2" id="KW-1185">Reference proteome</keyword>
<evidence type="ECO:0000313" key="1">
    <source>
        <dbReference type="EMBL" id="MBN7814830.1"/>
    </source>
</evidence>
<evidence type="ECO:0000313" key="2">
    <source>
        <dbReference type="Proteomes" id="UP000664480"/>
    </source>
</evidence>
<sequence>MINHESIAQKRDYIVIQSKAYTQGIIRDLPSEENTVVYFKIRSREGFKRYSIDEVDELMFNQRKFFRKTVQSNGITKTVYLELLPQEFDKIKLWQLNQEKDEFFIETEDKLIHLDESYPIVLEEIIDNSDLKPLIAITGLNWYDLTYFFNTAARHEETRTYTPMLVFTPFVGITFLKNQFNIPNSLQAATLSGSGANIGFNGELFLNFKRNISLNLGPSWSSFGLKTLTNYTNGPYFFESDIYMEFSTIQLPITGKFYLDIKPNRTRAFLEAGYVFSFTDFKKTGMYVAQQEGASITTYHQDLLLESHSNGFTFGVGLEKYFEKSNGIAAGIRRTHLDSGDSQKIISFSLFTGFKF</sequence>
<accession>A0ABS3CDE8</accession>